<protein>
    <recommendedName>
        <fullName evidence="7">Ubiquitin carboxyl-terminal hydrolase</fullName>
        <ecNumber evidence="7">3.4.19.12</ecNumber>
    </recommendedName>
</protein>
<keyword evidence="5 7" id="KW-0378">Hydrolase</keyword>
<comment type="caution">
    <text evidence="10">The sequence shown here is derived from an EMBL/GenBank/DDBJ whole genome shotgun (WGS) entry which is preliminary data.</text>
</comment>
<dbReference type="InterPro" id="IPR018200">
    <property type="entry name" value="USP_CS"/>
</dbReference>
<dbReference type="PANTHER" id="PTHR24006:SF758">
    <property type="entry name" value="UBIQUITIN CARBOXYL-TERMINAL HYDROLASE 36"/>
    <property type="match status" value="1"/>
</dbReference>
<evidence type="ECO:0000256" key="3">
    <source>
        <dbReference type="ARBA" id="ARBA00022670"/>
    </source>
</evidence>
<dbReference type="PROSITE" id="PS00973">
    <property type="entry name" value="USP_2"/>
    <property type="match status" value="1"/>
</dbReference>
<feature type="region of interest" description="Disordered" evidence="8">
    <location>
        <begin position="420"/>
        <end position="462"/>
    </location>
</feature>
<dbReference type="GO" id="GO:0005829">
    <property type="term" value="C:cytosol"/>
    <property type="evidence" value="ECO:0007669"/>
    <property type="project" value="TreeGrafter"/>
</dbReference>
<evidence type="ECO:0000256" key="4">
    <source>
        <dbReference type="ARBA" id="ARBA00022786"/>
    </source>
</evidence>
<keyword evidence="4 7" id="KW-0833">Ubl conjugation pathway</keyword>
<sequence length="828" mass="92573">MMLATGTTVQLKTAEMLVKERRIEFRQARKASNAGSTAVALAGQKVVKKPAKTTLIEMSEIHGLVKWKAPRKIGPGLSNLGNTCYLNSVLQCLAYSPPLAQYLIARANTNKSTNLKAGFAAEKAMARFLAEMHSKNVHKVVRPSEIVSNLRQISKFFRIGRQEDSHEFFRHFLDSMHKMALKNAGLKDDNSPKSLSTLVHSVFGGTLRSYVKCAKCKFVSERIEPYLDLSLEISSGISTIENALRHFTAVEKLDAENAWMCSGCSQRSRASKGLSIQTVPNALVLHLKRFDVFHGKLKKHITFEETLDLNLGGTVLSPTCPDKKYTKYKLTGVLVHSGMSSDCGHYYAFVKSPAGLWYEMNDECVSMVQLQTVLKQRAYMLFYIRESVPAPPITETKAEPKTLVPEIKPVEKPAIETFPVKFDPNEDDTTSEESLTSEEEEQEEEVKGRSIKPVPVEIPSTTPSKSYSFAPAFGGPINRIFRFGLPWKQFSSNNIIIKQENKEENTKQTETSLSVKPVAINPKTLNKNSLFGAEVAQWNDDADDTSKDAASIALQTEHNKKVRLMNQNIWQHKKKVALDTWDQTLDLGKLKKVKKRKEFASNEGAANQFQKALDTKKFKIKMAFRGRGRGRGGFGGGFGGRGGISVADIVGGTMEELGISHTQMQMLNGENTPLYPPIKLPAPAQLNESDKYLVHKMRIIADRMVNLYPTAHQKSDVIDDAEIVHVTAPEMAMEDPLVCFVPREINENISHELLIPNDGRPTILRPRAFEKTLKSLEQKEGKAKPDIVGEEEEVDEDEDMGDEEIDDYQHDYYGSDDNESDGGYEEVY</sequence>
<feature type="compositionally biased region" description="Basic and acidic residues" evidence="8">
    <location>
        <begin position="775"/>
        <end position="787"/>
    </location>
</feature>
<keyword evidence="3 7" id="KW-0645">Protease</keyword>
<evidence type="ECO:0000256" key="1">
    <source>
        <dbReference type="ARBA" id="ARBA00000707"/>
    </source>
</evidence>
<evidence type="ECO:0000256" key="6">
    <source>
        <dbReference type="ARBA" id="ARBA00022807"/>
    </source>
</evidence>
<comment type="similarity">
    <text evidence="2 7">Belongs to the peptidase C19 family.</text>
</comment>
<dbReference type="GO" id="GO:0016579">
    <property type="term" value="P:protein deubiquitination"/>
    <property type="evidence" value="ECO:0007669"/>
    <property type="project" value="InterPro"/>
</dbReference>
<feature type="compositionally biased region" description="Acidic residues" evidence="8">
    <location>
        <begin position="425"/>
        <end position="444"/>
    </location>
</feature>
<dbReference type="AlphaFoldDB" id="A0A1V9YX79"/>
<evidence type="ECO:0000256" key="5">
    <source>
        <dbReference type="ARBA" id="ARBA00022801"/>
    </source>
</evidence>
<evidence type="ECO:0000313" key="10">
    <source>
        <dbReference type="EMBL" id="OQR90424.1"/>
    </source>
</evidence>
<keyword evidence="11" id="KW-1185">Reference proteome</keyword>
<dbReference type="PANTHER" id="PTHR24006">
    <property type="entry name" value="UBIQUITIN CARBOXYL-TERMINAL HYDROLASE"/>
    <property type="match status" value="1"/>
</dbReference>
<evidence type="ECO:0000259" key="9">
    <source>
        <dbReference type="PROSITE" id="PS50235"/>
    </source>
</evidence>
<reference evidence="10 11" key="1">
    <citation type="journal article" date="2014" name="Genome Biol. Evol.">
        <title>The secreted proteins of Achlya hypogyna and Thraustotheca clavata identify the ancestral oomycete secretome and reveal gene acquisitions by horizontal gene transfer.</title>
        <authorList>
            <person name="Misner I."/>
            <person name="Blouin N."/>
            <person name="Leonard G."/>
            <person name="Richards T.A."/>
            <person name="Lane C.E."/>
        </authorList>
    </citation>
    <scope>NUCLEOTIDE SEQUENCE [LARGE SCALE GENOMIC DNA]</scope>
    <source>
        <strain evidence="10 11">ATCC 34112</strain>
    </source>
</reference>
<feature type="domain" description="USP" evidence="9">
    <location>
        <begin position="75"/>
        <end position="386"/>
    </location>
</feature>
<comment type="catalytic activity">
    <reaction evidence="1 7">
        <text>Thiol-dependent hydrolysis of ester, thioester, amide, peptide and isopeptide bonds formed by the C-terminal Gly of ubiquitin (a 76-residue protein attached to proteins as an intracellular targeting signal).</text>
        <dbReference type="EC" id="3.4.19.12"/>
    </reaction>
</comment>
<accession>A0A1V9YX79</accession>
<feature type="compositionally biased region" description="Acidic residues" evidence="8">
    <location>
        <begin position="814"/>
        <end position="828"/>
    </location>
</feature>
<evidence type="ECO:0000256" key="2">
    <source>
        <dbReference type="ARBA" id="ARBA00009085"/>
    </source>
</evidence>
<dbReference type="OrthoDB" id="27652at2759"/>
<evidence type="ECO:0000313" key="11">
    <source>
        <dbReference type="Proteomes" id="UP000243217"/>
    </source>
</evidence>
<dbReference type="Proteomes" id="UP000243217">
    <property type="component" value="Unassembled WGS sequence"/>
</dbReference>
<dbReference type="InterPro" id="IPR001394">
    <property type="entry name" value="Peptidase_C19_UCH"/>
</dbReference>
<dbReference type="GO" id="GO:0006508">
    <property type="term" value="P:proteolysis"/>
    <property type="evidence" value="ECO:0007669"/>
    <property type="project" value="UniProtKB-KW"/>
</dbReference>
<name>A0A1V9YX79_9STRA</name>
<dbReference type="PROSITE" id="PS50235">
    <property type="entry name" value="USP_3"/>
    <property type="match status" value="1"/>
</dbReference>
<dbReference type="FunFam" id="3.90.70.10:FF:000119">
    <property type="entry name" value="Ubiquitin specific peptidase 36"/>
    <property type="match status" value="1"/>
</dbReference>
<dbReference type="Gene3D" id="3.90.70.10">
    <property type="entry name" value="Cysteine proteinases"/>
    <property type="match status" value="1"/>
</dbReference>
<dbReference type="GO" id="GO:0005634">
    <property type="term" value="C:nucleus"/>
    <property type="evidence" value="ECO:0007669"/>
    <property type="project" value="TreeGrafter"/>
</dbReference>
<dbReference type="InterPro" id="IPR038765">
    <property type="entry name" value="Papain-like_cys_pep_sf"/>
</dbReference>
<dbReference type="PROSITE" id="PS00972">
    <property type="entry name" value="USP_1"/>
    <property type="match status" value="1"/>
</dbReference>
<evidence type="ECO:0000256" key="7">
    <source>
        <dbReference type="RuleBase" id="RU366025"/>
    </source>
</evidence>
<dbReference type="InterPro" id="IPR050164">
    <property type="entry name" value="Peptidase_C19"/>
</dbReference>
<dbReference type="EMBL" id="JNBS01002544">
    <property type="protein sequence ID" value="OQR90424.1"/>
    <property type="molecule type" value="Genomic_DNA"/>
</dbReference>
<dbReference type="SUPFAM" id="SSF54001">
    <property type="entry name" value="Cysteine proteinases"/>
    <property type="match status" value="1"/>
</dbReference>
<dbReference type="Pfam" id="PF00443">
    <property type="entry name" value="UCH"/>
    <property type="match status" value="1"/>
</dbReference>
<dbReference type="InterPro" id="IPR028889">
    <property type="entry name" value="USP"/>
</dbReference>
<feature type="region of interest" description="Disordered" evidence="8">
    <location>
        <begin position="775"/>
        <end position="828"/>
    </location>
</feature>
<dbReference type="GO" id="GO:0004843">
    <property type="term" value="F:cysteine-type deubiquitinase activity"/>
    <property type="evidence" value="ECO:0007669"/>
    <property type="project" value="UniProtKB-UniRule"/>
</dbReference>
<keyword evidence="6 7" id="KW-0788">Thiol protease</keyword>
<organism evidence="10 11">
    <name type="scientific">Thraustotheca clavata</name>
    <dbReference type="NCBI Taxonomy" id="74557"/>
    <lineage>
        <taxon>Eukaryota</taxon>
        <taxon>Sar</taxon>
        <taxon>Stramenopiles</taxon>
        <taxon>Oomycota</taxon>
        <taxon>Saprolegniomycetes</taxon>
        <taxon>Saprolegniales</taxon>
        <taxon>Achlyaceae</taxon>
        <taxon>Thraustotheca</taxon>
    </lineage>
</organism>
<proteinExistence type="inferred from homology"/>
<gene>
    <name evidence="10" type="ORF">THRCLA_09347</name>
</gene>
<dbReference type="EC" id="3.4.19.12" evidence="7"/>
<feature type="compositionally biased region" description="Acidic residues" evidence="8">
    <location>
        <begin position="788"/>
        <end position="806"/>
    </location>
</feature>
<dbReference type="STRING" id="74557.A0A1V9YX79"/>
<evidence type="ECO:0000256" key="8">
    <source>
        <dbReference type="SAM" id="MobiDB-lite"/>
    </source>
</evidence>